<name>A0A1H1DML9_9BACI</name>
<evidence type="ECO:0000313" key="2">
    <source>
        <dbReference type="Proteomes" id="UP000199444"/>
    </source>
</evidence>
<dbReference type="RefSeq" id="WP_092493314.1">
    <property type="nucleotide sequence ID" value="NZ_FNKD01000003.1"/>
</dbReference>
<dbReference type="STRING" id="553311.SAMN05216231_2490"/>
<dbReference type="AlphaFoldDB" id="A0A1H1DML9"/>
<evidence type="ECO:0000313" key="1">
    <source>
        <dbReference type="EMBL" id="SDQ77771.1"/>
    </source>
</evidence>
<reference evidence="1 2" key="1">
    <citation type="submission" date="2016-10" db="EMBL/GenBank/DDBJ databases">
        <authorList>
            <person name="de Groot N.N."/>
        </authorList>
    </citation>
    <scope>NUCLEOTIDE SEQUENCE [LARGE SCALE GENOMIC DNA]</scope>
    <source>
        <strain evidence="1 2">CGMCC 1.10449</strain>
    </source>
</reference>
<dbReference type="Proteomes" id="UP000199444">
    <property type="component" value="Unassembled WGS sequence"/>
</dbReference>
<sequence>MKFEDLVKDRGYDISFEGILEPRTNEVMLRIMIIVNTSEDLTDLLIHPHPDSEVTTLQIDFPNYVTYSVIYDDFTIWNDDEVYKGEALRIYDKSSYFDFIRRKSVLPDKSLRHFSLACIEHKVDIISEYEPIISKIN</sequence>
<keyword evidence="2" id="KW-1185">Reference proteome</keyword>
<organism evidence="1 2">
    <name type="scientific">Virgibacillus salinus</name>
    <dbReference type="NCBI Taxonomy" id="553311"/>
    <lineage>
        <taxon>Bacteria</taxon>
        <taxon>Bacillati</taxon>
        <taxon>Bacillota</taxon>
        <taxon>Bacilli</taxon>
        <taxon>Bacillales</taxon>
        <taxon>Bacillaceae</taxon>
        <taxon>Virgibacillus</taxon>
    </lineage>
</organism>
<dbReference type="EMBL" id="FNKD01000003">
    <property type="protein sequence ID" value="SDQ77771.1"/>
    <property type="molecule type" value="Genomic_DNA"/>
</dbReference>
<gene>
    <name evidence="1" type="ORF">SAMN05216231_2490</name>
</gene>
<proteinExistence type="predicted"/>
<accession>A0A1H1DML9</accession>
<protein>
    <submittedName>
        <fullName evidence="1">Uncharacterized protein</fullName>
    </submittedName>
</protein>